<organism evidence="1 2">
    <name type="scientific">Salinimicrobium oceani</name>
    <dbReference type="NCBI Taxonomy" id="2722702"/>
    <lineage>
        <taxon>Bacteria</taxon>
        <taxon>Pseudomonadati</taxon>
        <taxon>Bacteroidota</taxon>
        <taxon>Flavobacteriia</taxon>
        <taxon>Flavobacteriales</taxon>
        <taxon>Flavobacteriaceae</taxon>
        <taxon>Salinimicrobium</taxon>
    </lineage>
</organism>
<sequence>MNRVFNEMVRTYRFGRNVPLVINEDLLLVTQTWRRGLKELYSGDHVVILEVDLDKKEFVSGLSFAPVKLKYKNLKNEDEVIDDILLLECITHPKGLKAEQERRLRSDRF</sequence>
<keyword evidence="2" id="KW-1185">Reference proteome</keyword>
<keyword evidence="1" id="KW-0378">Hydrolase</keyword>
<comment type="caution">
    <text evidence="1">The sequence shown here is derived from an EMBL/GenBank/DDBJ whole genome shotgun (WGS) entry which is preliminary data.</text>
</comment>
<reference evidence="1 2" key="1">
    <citation type="submission" date="2020-03" db="EMBL/GenBank/DDBJ databases">
        <title>Salinimicrobium sp. nov, isolated from SCS.</title>
        <authorList>
            <person name="Cao W.R."/>
        </authorList>
    </citation>
    <scope>NUCLEOTIDE SEQUENCE [LARGE SCALE GENOMIC DNA]</scope>
    <source>
        <strain evidence="2">J15B91</strain>
    </source>
</reference>
<gene>
    <name evidence="1" type="ORF">HC175_21265</name>
</gene>
<name>A0ABX1D9L7_9FLAO</name>
<evidence type="ECO:0000313" key="2">
    <source>
        <dbReference type="Proteomes" id="UP000703674"/>
    </source>
</evidence>
<protein>
    <submittedName>
        <fullName evidence="1">Helicase</fullName>
    </submittedName>
</protein>
<evidence type="ECO:0000313" key="1">
    <source>
        <dbReference type="EMBL" id="NJW55448.1"/>
    </source>
</evidence>
<feature type="non-terminal residue" evidence="1">
    <location>
        <position position="109"/>
    </location>
</feature>
<keyword evidence="1" id="KW-0067">ATP-binding</keyword>
<dbReference type="EMBL" id="JAAVJR010001161">
    <property type="protein sequence ID" value="NJW55448.1"/>
    <property type="molecule type" value="Genomic_DNA"/>
</dbReference>
<dbReference type="Proteomes" id="UP000703674">
    <property type="component" value="Unassembled WGS sequence"/>
</dbReference>
<accession>A0ABX1D9L7</accession>
<keyword evidence="1" id="KW-0347">Helicase</keyword>
<proteinExistence type="predicted"/>
<dbReference type="GO" id="GO:0004386">
    <property type="term" value="F:helicase activity"/>
    <property type="evidence" value="ECO:0007669"/>
    <property type="project" value="UniProtKB-KW"/>
</dbReference>
<keyword evidence="1" id="KW-0547">Nucleotide-binding</keyword>